<evidence type="ECO:0000313" key="2">
    <source>
        <dbReference type="Proteomes" id="UP000617743"/>
    </source>
</evidence>
<proteinExistence type="predicted"/>
<dbReference type="Gene3D" id="3.40.50.720">
    <property type="entry name" value="NAD(P)-binding Rossmann-like Domain"/>
    <property type="match status" value="1"/>
</dbReference>
<gene>
    <name evidence="1" type="ORF">GCM10010383_55160</name>
</gene>
<comment type="caution">
    <text evidence="1">The sequence shown here is derived from an EMBL/GenBank/DDBJ whole genome shotgun (WGS) entry which is preliminary data.</text>
</comment>
<dbReference type="RefSeq" id="WP_229906613.1">
    <property type="nucleotide sequence ID" value="NZ_BMWC01000009.1"/>
</dbReference>
<name>A0ABQ2XI25_9ACTN</name>
<accession>A0ABQ2XI25</accession>
<dbReference type="Proteomes" id="UP000617743">
    <property type="component" value="Unassembled WGS sequence"/>
</dbReference>
<keyword evidence="2" id="KW-1185">Reference proteome</keyword>
<sequence length="56" mass="6329">MHFAPGERTGSYRTGLDHPVAGAVGQARISYEDYAVALPDEIETHRHLNRRFIVSY</sequence>
<protein>
    <submittedName>
        <fullName evidence="1">Uncharacterized protein</fullName>
    </submittedName>
</protein>
<evidence type="ECO:0000313" key="1">
    <source>
        <dbReference type="EMBL" id="GGX18156.1"/>
    </source>
</evidence>
<reference evidence="2" key="1">
    <citation type="journal article" date="2019" name="Int. J. Syst. Evol. Microbiol.">
        <title>The Global Catalogue of Microorganisms (GCM) 10K type strain sequencing project: providing services to taxonomists for standard genome sequencing and annotation.</title>
        <authorList>
            <consortium name="The Broad Institute Genomics Platform"/>
            <consortium name="The Broad Institute Genome Sequencing Center for Infectious Disease"/>
            <person name="Wu L."/>
            <person name="Ma J."/>
        </authorList>
    </citation>
    <scope>NUCLEOTIDE SEQUENCE [LARGE SCALE GENOMIC DNA]</scope>
    <source>
        <strain evidence="2">JCM 4866</strain>
    </source>
</reference>
<organism evidence="1 2">
    <name type="scientific">Streptomyces lomondensis</name>
    <dbReference type="NCBI Taxonomy" id="68229"/>
    <lineage>
        <taxon>Bacteria</taxon>
        <taxon>Bacillati</taxon>
        <taxon>Actinomycetota</taxon>
        <taxon>Actinomycetes</taxon>
        <taxon>Kitasatosporales</taxon>
        <taxon>Streptomycetaceae</taxon>
        <taxon>Streptomyces</taxon>
    </lineage>
</organism>
<dbReference type="EMBL" id="BMWC01000009">
    <property type="protein sequence ID" value="GGX18156.1"/>
    <property type="molecule type" value="Genomic_DNA"/>
</dbReference>